<evidence type="ECO:0000313" key="2">
    <source>
        <dbReference type="Proteomes" id="UP000663908"/>
    </source>
</evidence>
<dbReference type="RefSeq" id="WP_208030912.1">
    <property type="nucleotide sequence ID" value="NZ_CP071839.1"/>
</dbReference>
<accession>A0ABX7TK27</accession>
<dbReference type="Proteomes" id="UP000663908">
    <property type="component" value="Chromosome"/>
</dbReference>
<proteinExistence type="predicted"/>
<reference evidence="1 2" key="1">
    <citation type="submission" date="2021-03" db="EMBL/GenBank/DDBJ databases">
        <title>Complete genome sequence of Streptomyces cyanogenus S136, producer of anticancer angucycline landomycin A.</title>
        <authorList>
            <person name="Hrab P."/>
            <person name="Ruckert C."/>
            <person name="Busche T."/>
            <person name="Ostash I."/>
            <person name="Kalinowski J."/>
            <person name="Fedorenko V."/>
            <person name="Yushchuk O."/>
            <person name="Ostash B."/>
        </authorList>
    </citation>
    <scope>NUCLEOTIDE SEQUENCE [LARGE SCALE GENOMIC DNA]</scope>
    <source>
        <strain evidence="1 2">S136</strain>
    </source>
</reference>
<gene>
    <name evidence="1" type="ORF">S1361_06645</name>
</gene>
<sequence length="56" mass="6146">MVRYFALAWLAAIAVGTLVGATAGACLSLADWVRARHGIRRLEQHANQTSIRKEKP</sequence>
<dbReference type="EMBL" id="CP071839">
    <property type="protein sequence ID" value="QTD97024.1"/>
    <property type="molecule type" value="Genomic_DNA"/>
</dbReference>
<dbReference type="PROSITE" id="PS51257">
    <property type="entry name" value="PROKAR_LIPOPROTEIN"/>
    <property type="match status" value="1"/>
</dbReference>
<protein>
    <submittedName>
        <fullName evidence="1">Uncharacterized protein</fullName>
    </submittedName>
</protein>
<organism evidence="1 2">
    <name type="scientific">Streptomyces cyanogenus</name>
    <dbReference type="NCBI Taxonomy" id="80860"/>
    <lineage>
        <taxon>Bacteria</taxon>
        <taxon>Bacillati</taxon>
        <taxon>Actinomycetota</taxon>
        <taxon>Actinomycetes</taxon>
        <taxon>Kitasatosporales</taxon>
        <taxon>Streptomycetaceae</taxon>
        <taxon>Streptomyces</taxon>
    </lineage>
</organism>
<keyword evidence="2" id="KW-1185">Reference proteome</keyword>
<evidence type="ECO:0000313" key="1">
    <source>
        <dbReference type="EMBL" id="QTD97024.1"/>
    </source>
</evidence>
<name>A0ABX7TK27_STRCY</name>